<evidence type="ECO:0000256" key="2">
    <source>
        <dbReference type="ARBA" id="ARBA00023125"/>
    </source>
</evidence>
<proteinExistence type="predicted"/>
<evidence type="ECO:0000256" key="3">
    <source>
        <dbReference type="ARBA" id="ARBA00023163"/>
    </source>
</evidence>
<keyword evidence="3" id="KW-0804">Transcription</keyword>
<dbReference type="SUPFAM" id="SSF46689">
    <property type="entry name" value="Homeodomain-like"/>
    <property type="match status" value="1"/>
</dbReference>
<dbReference type="STRING" id="305900.GV64_19535"/>
<protein>
    <recommendedName>
        <fullName evidence="4">HTH araC/xylS-type domain-containing protein</fullName>
    </recommendedName>
</protein>
<dbReference type="PROSITE" id="PS01124">
    <property type="entry name" value="HTH_ARAC_FAMILY_2"/>
    <property type="match status" value="1"/>
</dbReference>
<dbReference type="SMART" id="SM00342">
    <property type="entry name" value="HTH_ARAC"/>
    <property type="match status" value="1"/>
</dbReference>
<dbReference type="GO" id="GO:0003700">
    <property type="term" value="F:DNA-binding transcription factor activity"/>
    <property type="evidence" value="ECO:0007669"/>
    <property type="project" value="InterPro"/>
</dbReference>
<dbReference type="Pfam" id="PF12625">
    <property type="entry name" value="Arabinose_bd"/>
    <property type="match status" value="1"/>
</dbReference>
<dbReference type="EMBL" id="JOJP01000001">
    <property type="protein sequence ID" value="KEI72630.1"/>
    <property type="molecule type" value="Genomic_DNA"/>
</dbReference>
<dbReference type="PRINTS" id="PR00032">
    <property type="entry name" value="HTHARAC"/>
</dbReference>
<evidence type="ECO:0000313" key="6">
    <source>
        <dbReference type="Proteomes" id="UP000027997"/>
    </source>
</evidence>
<dbReference type="InterPro" id="IPR032687">
    <property type="entry name" value="AraC-type_N"/>
</dbReference>
<keyword evidence="1" id="KW-0805">Transcription regulation</keyword>
<dbReference type="InterPro" id="IPR009057">
    <property type="entry name" value="Homeodomain-like_sf"/>
</dbReference>
<dbReference type="InterPro" id="IPR018060">
    <property type="entry name" value="HTH_AraC"/>
</dbReference>
<feature type="domain" description="HTH araC/xylS-type" evidence="4">
    <location>
        <begin position="253"/>
        <end position="333"/>
    </location>
</feature>
<dbReference type="PANTHER" id="PTHR47894:SF1">
    <property type="entry name" value="HTH-TYPE TRANSCRIPTIONAL REGULATOR VQSM"/>
    <property type="match status" value="1"/>
</dbReference>
<dbReference type="AlphaFoldDB" id="A0A081KEQ4"/>
<dbReference type="Gene3D" id="1.10.10.60">
    <property type="entry name" value="Homeodomain-like"/>
    <property type="match status" value="1"/>
</dbReference>
<evidence type="ECO:0000259" key="4">
    <source>
        <dbReference type="PROSITE" id="PS01124"/>
    </source>
</evidence>
<dbReference type="PANTHER" id="PTHR47894">
    <property type="entry name" value="HTH-TYPE TRANSCRIPTIONAL REGULATOR GADX"/>
    <property type="match status" value="1"/>
</dbReference>
<accession>A0A081KEQ4</accession>
<dbReference type="eggNOG" id="COG2207">
    <property type="taxonomic scope" value="Bacteria"/>
</dbReference>
<dbReference type="GO" id="GO:0000976">
    <property type="term" value="F:transcription cis-regulatory region binding"/>
    <property type="evidence" value="ECO:0007669"/>
    <property type="project" value="TreeGrafter"/>
</dbReference>
<organism evidence="5 6">
    <name type="scientific">Endozoicomonas elysicola</name>
    <dbReference type="NCBI Taxonomy" id="305900"/>
    <lineage>
        <taxon>Bacteria</taxon>
        <taxon>Pseudomonadati</taxon>
        <taxon>Pseudomonadota</taxon>
        <taxon>Gammaproteobacteria</taxon>
        <taxon>Oceanospirillales</taxon>
        <taxon>Endozoicomonadaceae</taxon>
        <taxon>Endozoicomonas</taxon>
    </lineage>
</organism>
<keyword evidence="6" id="KW-1185">Reference proteome</keyword>
<reference evidence="5 6" key="1">
    <citation type="submission" date="2014-06" db="EMBL/GenBank/DDBJ databases">
        <title>Whole Genome Sequences of Three Symbiotic Endozoicomonas Bacteria.</title>
        <authorList>
            <person name="Neave M.J."/>
            <person name="Apprill A."/>
            <person name="Voolstra C.R."/>
        </authorList>
    </citation>
    <scope>NUCLEOTIDE SEQUENCE [LARGE SCALE GENOMIC DNA]</scope>
    <source>
        <strain evidence="5 6">DSM 22380</strain>
    </source>
</reference>
<comment type="caution">
    <text evidence="5">The sequence shown here is derived from an EMBL/GenBank/DDBJ whole genome shotgun (WGS) entry which is preliminary data.</text>
</comment>
<dbReference type="Proteomes" id="UP000027997">
    <property type="component" value="Unassembled WGS sequence"/>
</dbReference>
<keyword evidence="2" id="KW-0238">DNA-binding</keyword>
<dbReference type="InterPro" id="IPR020449">
    <property type="entry name" value="Tscrpt_reg_AraC-type_HTH"/>
</dbReference>
<dbReference type="GO" id="GO:0005829">
    <property type="term" value="C:cytosol"/>
    <property type="evidence" value="ECO:0007669"/>
    <property type="project" value="TreeGrafter"/>
</dbReference>
<evidence type="ECO:0000313" key="5">
    <source>
        <dbReference type="EMBL" id="KEI72630.1"/>
    </source>
</evidence>
<name>A0A081KEQ4_9GAMM</name>
<sequence length="338" mass="38041">MIKKETTIATLGRAISITLEHYGCDSKAVFDAAGLDISLSYDPGARYDSRKFANLWRLAAHASGDPAFGLEVPKVRPPLNPALDAAFSSSDNLLQALDRLCKMFHFVNEMSALKLSQEGSSIFLEYITSEVHREVVAFEGIDALFAALIHNIRQLMDPDFKAKGVYFVRPEPEKVGPYLEMFNAPVMFGQSINRLEFDSALLSKPLLSANPEIAHLNEQIVLEYLERSERDEVLLNTRFHIIAQLPYGEPNQEVIAGLMNISSRQLRRKLNELGTNYSQVLLDVRHEMAKKYLSQNKLALSEITQLLGFSDQSNFTKAFKRWQGETPIAFRKNTAISI</sequence>
<evidence type="ECO:0000256" key="1">
    <source>
        <dbReference type="ARBA" id="ARBA00023015"/>
    </source>
</evidence>
<dbReference type="Pfam" id="PF12833">
    <property type="entry name" value="HTH_18"/>
    <property type="match status" value="1"/>
</dbReference>
<gene>
    <name evidence="5" type="ORF">GV64_19535</name>
</gene>